<evidence type="ECO:0000313" key="1">
    <source>
        <dbReference type="EMBL" id="SCE64382.1"/>
    </source>
</evidence>
<dbReference type="InterPro" id="IPR006230">
    <property type="entry name" value="MutL"/>
</dbReference>
<dbReference type="RefSeq" id="WP_091257884.1">
    <property type="nucleotide sequence ID" value="NZ_FMCS01000001.1"/>
</dbReference>
<evidence type="ECO:0000313" key="2">
    <source>
        <dbReference type="Proteomes" id="UP000199629"/>
    </source>
</evidence>
<accession>A0A1C4TY53</accession>
<keyword evidence="2" id="KW-1185">Reference proteome</keyword>
<evidence type="ECO:0008006" key="3">
    <source>
        <dbReference type="Google" id="ProtNLM"/>
    </source>
</evidence>
<name>A0A1C4TY53_9ACTN</name>
<dbReference type="PIRSF" id="PIRSF004729">
    <property type="entry name" value="MutL"/>
    <property type="match status" value="1"/>
</dbReference>
<proteinExistence type="predicted"/>
<reference evidence="2" key="1">
    <citation type="submission" date="2016-06" db="EMBL/GenBank/DDBJ databases">
        <authorList>
            <person name="Varghese N."/>
            <person name="Submissions Spin"/>
        </authorList>
    </citation>
    <scope>NUCLEOTIDE SEQUENCE [LARGE SCALE GENOMIC DNA]</scope>
    <source>
        <strain evidence="2">DSM 45246</strain>
    </source>
</reference>
<dbReference type="NCBIfam" id="TIGR01319">
    <property type="entry name" value="glmL_fam"/>
    <property type="match status" value="1"/>
</dbReference>
<sequence>MNLAVCADVGSTYTKAAVVDLDGGRLVAAAAAPTTVGTDVLHGLDAAVGAATAGLTAGDLPWYVCSSAGGGLRLAVVGYEPLVTAQAGRRVGLSAGANVVHVAAGRLGQADLTALRAARPDVVLLVGGTDGGDADTLTHNATRLARARWRVPVVLAGNADARDDLHALLAAAAVPVTAADNVLPRIGVLAPAPARAAIREVFLRHVIGGKKLSRGGRFARLVRAATPDAVLTGVEVLADALGGDLAVVDVGGATTDVYSVLTPDERDTGPSQEVAGTLWRARTVEGDLGMRWSAPGVVRAAAEERLLAPGEADDLAAAAAVRAADPGFLPAADADRAADRRIAALAATVALRRHARGAATGERAGRDLRDVKLMVGSGGVLRHAHPGDAAGVLAAVLGDHAGGWPLPRAARAVVDVDYVLAAGGLLAADHPGAAAALLRRHLAG</sequence>
<protein>
    <recommendedName>
        <fullName evidence="3">Glutamate mutase</fullName>
    </recommendedName>
</protein>
<dbReference type="Pfam" id="PF13941">
    <property type="entry name" value="MutL"/>
    <property type="match status" value="1"/>
</dbReference>
<gene>
    <name evidence="1" type="ORF">GA0070214_101124</name>
</gene>
<organism evidence="1 2">
    <name type="scientific">Micromonospora chaiyaphumensis</name>
    <dbReference type="NCBI Taxonomy" id="307119"/>
    <lineage>
        <taxon>Bacteria</taxon>
        <taxon>Bacillati</taxon>
        <taxon>Actinomycetota</taxon>
        <taxon>Actinomycetes</taxon>
        <taxon>Micromonosporales</taxon>
        <taxon>Micromonosporaceae</taxon>
        <taxon>Micromonospora</taxon>
    </lineage>
</organism>
<dbReference type="EMBL" id="FMCS01000001">
    <property type="protein sequence ID" value="SCE64382.1"/>
    <property type="molecule type" value="Genomic_DNA"/>
</dbReference>
<dbReference type="Proteomes" id="UP000199629">
    <property type="component" value="Unassembled WGS sequence"/>
</dbReference>
<dbReference type="AlphaFoldDB" id="A0A1C4TY53"/>